<dbReference type="Pfam" id="PF12728">
    <property type="entry name" value="HTH_17"/>
    <property type="match status" value="1"/>
</dbReference>
<evidence type="ECO:0000313" key="2">
    <source>
        <dbReference type="EMBL" id="GAA4554367.1"/>
    </source>
</evidence>
<comment type="caution">
    <text evidence="2">The sequence shown here is derived from an EMBL/GenBank/DDBJ whole genome shotgun (WGS) entry which is preliminary data.</text>
</comment>
<proteinExistence type="predicted"/>
<name>A0ABP8RYA4_9PSEU</name>
<protein>
    <recommendedName>
        <fullName evidence="1">Helix-turn-helix domain-containing protein</fullName>
    </recommendedName>
</protein>
<feature type="domain" description="Helix-turn-helix" evidence="1">
    <location>
        <begin position="14"/>
        <end position="53"/>
    </location>
</feature>
<organism evidence="2 3">
    <name type="scientific">Pseudonocardia xishanensis</name>
    <dbReference type="NCBI Taxonomy" id="630995"/>
    <lineage>
        <taxon>Bacteria</taxon>
        <taxon>Bacillati</taxon>
        <taxon>Actinomycetota</taxon>
        <taxon>Actinomycetes</taxon>
        <taxon>Pseudonocardiales</taxon>
        <taxon>Pseudonocardiaceae</taxon>
        <taxon>Pseudonocardia</taxon>
    </lineage>
</organism>
<accession>A0ABP8RYA4</accession>
<reference evidence="3" key="1">
    <citation type="journal article" date="2019" name="Int. J. Syst. Evol. Microbiol.">
        <title>The Global Catalogue of Microorganisms (GCM) 10K type strain sequencing project: providing services to taxonomists for standard genome sequencing and annotation.</title>
        <authorList>
            <consortium name="The Broad Institute Genomics Platform"/>
            <consortium name="The Broad Institute Genome Sequencing Center for Infectious Disease"/>
            <person name="Wu L."/>
            <person name="Ma J."/>
        </authorList>
    </citation>
    <scope>NUCLEOTIDE SEQUENCE [LARGE SCALE GENOMIC DNA]</scope>
    <source>
        <strain evidence="3">JCM 17906</strain>
    </source>
</reference>
<evidence type="ECO:0000259" key="1">
    <source>
        <dbReference type="Pfam" id="PF12728"/>
    </source>
</evidence>
<dbReference type="EMBL" id="BAABGT010000083">
    <property type="protein sequence ID" value="GAA4554367.1"/>
    <property type="molecule type" value="Genomic_DNA"/>
</dbReference>
<dbReference type="Proteomes" id="UP001501598">
    <property type="component" value="Unassembled WGS sequence"/>
</dbReference>
<dbReference type="NCBIfam" id="TIGR01764">
    <property type="entry name" value="excise"/>
    <property type="match status" value="1"/>
</dbReference>
<dbReference type="InterPro" id="IPR010093">
    <property type="entry name" value="SinI_DNA-bd"/>
</dbReference>
<sequence length="65" mass="7268">MSTPTTLPTGRIAYSVREVAEFLGLHYQTVLAMTHSGEIPSRYFGRHIRIPADWVHEQGATEGAR</sequence>
<gene>
    <name evidence="2" type="ORF">GCM10023175_52080</name>
</gene>
<evidence type="ECO:0000313" key="3">
    <source>
        <dbReference type="Proteomes" id="UP001501598"/>
    </source>
</evidence>
<keyword evidence="3" id="KW-1185">Reference proteome</keyword>
<dbReference type="InterPro" id="IPR041657">
    <property type="entry name" value="HTH_17"/>
</dbReference>
<dbReference type="RefSeq" id="WP_345423978.1">
    <property type="nucleotide sequence ID" value="NZ_BAABGT010000083.1"/>
</dbReference>